<evidence type="ECO:0000256" key="2">
    <source>
        <dbReference type="ARBA" id="ARBA00022573"/>
    </source>
</evidence>
<protein>
    <submittedName>
        <fullName evidence="4">Precorrin-6A reductase</fullName>
    </submittedName>
</protein>
<dbReference type="Proteomes" id="UP000199556">
    <property type="component" value="Unassembled WGS sequence"/>
</dbReference>
<dbReference type="PANTHER" id="PTHR36925">
    <property type="entry name" value="COBALT-PRECORRIN-6A REDUCTASE"/>
    <property type="match status" value="1"/>
</dbReference>
<keyword evidence="5" id="KW-1185">Reference proteome</keyword>
<evidence type="ECO:0000313" key="4">
    <source>
        <dbReference type="EMBL" id="SFM52799.1"/>
    </source>
</evidence>
<gene>
    <name evidence="4" type="ORF">SAMN05421721_10859</name>
</gene>
<sequence length="254" mass="27254">MTAVTPPLRLLILGGTGEALAVARALEGDGRFAPVYSVAGRTRNPRLPDLPSRVGGFGGPEGLAAYLREQGVQVLLDATHPFAARISANAAAAARATGVPLLALRRPPWTPGPGDHWQMVTDMTAAARALGETPRRVLLTIGQLELAAFCQAPQHHYLVRSVELPEIRPPRCECLTLRGPFQLEDELELMRTRRIDALVTKNSGGEATRPKLEAARRCGVTVIMVQRPPVPEVAQTVPGPEAALAWLRRRAGGT</sequence>
<accession>A0A1I4RKP8</accession>
<evidence type="ECO:0000256" key="3">
    <source>
        <dbReference type="ARBA" id="ARBA00023002"/>
    </source>
</evidence>
<evidence type="ECO:0000256" key="1">
    <source>
        <dbReference type="ARBA" id="ARBA00004953"/>
    </source>
</evidence>
<dbReference type="GO" id="GO:0016994">
    <property type="term" value="F:precorrin-6A reductase activity"/>
    <property type="evidence" value="ECO:0007669"/>
    <property type="project" value="InterPro"/>
</dbReference>
<reference evidence="4 5" key="1">
    <citation type="submission" date="2016-10" db="EMBL/GenBank/DDBJ databases">
        <authorList>
            <person name="de Groot N.N."/>
        </authorList>
    </citation>
    <scope>NUCLEOTIDE SEQUENCE [LARGE SCALE GENOMIC DNA]</scope>
    <source>
        <strain evidence="4 5">DSM 4180</strain>
    </source>
</reference>
<dbReference type="GO" id="GO:0009236">
    <property type="term" value="P:cobalamin biosynthetic process"/>
    <property type="evidence" value="ECO:0007669"/>
    <property type="project" value="UniProtKB-UniPathway"/>
</dbReference>
<organism evidence="4 5">
    <name type="scientific">Ectothiorhodospira mobilis</name>
    <dbReference type="NCBI Taxonomy" id="195064"/>
    <lineage>
        <taxon>Bacteria</taxon>
        <taxon>Pseudomonadati</taxon>
        <taxon>Pseudomonadota</taxon>
        <taxon>Gammaproteobacteria</taxon>
        <taxon>Chromatiales</taxon>
        <taxon>Ectothiorhodospiraceae</taxon>
        <taxon>Ectothiorhodospira</taxon>
    </lineage>
</organism>
<dbReference type="STRING" id="195064.SAMN05421721_10859"/>
<dbReference type="UniPathway" id="UPA00148"/>
<dbReference type="AlphaFoldDB" id="A0A1I4RKP8"/>
<evidence type="ECO:0000313" key="5">
    <source>
        <dbReference type="Proteomes" id="UP000199556"/>
    </source>
</evidence>
<proteinExistence type="predicted"/>
<dbReference type="PANTHER" id="PTHR36925:SF1">
    <property type="entry name" value="COBALT-PRECORRIN-6A REDUCTASE"/>
    <property type="match status" value="1"/>
</dbReference>
<comment type="pathway">
    <text evidence="1">Cofactor biosynthesis; adenosylcobalamin biosynthesis.</text>
</comment>
<dbReference type="InterPro" id="IPR003723">
    <property type="entry name" value="Precorrin-6x_reduct"/>
</dbReference>
<dbReference type="NCBIfam" id="TIGR00715">
    <property type="entry name" value="precor6x_red"/>
    <property type="match status" value="1"/>
</dbReference>
<dbReference type="OrthoDB" id="5183775at2"/>
<name>A0A1I4RKP8_ECTMO</name>
<dbReference type="PROSITE" id="PS51014">
    <property type="entry name" value="COBK_CBIJ"/>
    <property type="match status" value="1"/>
</dbReference>
<keyword evidence="3" id="KW-0560">Oxidoreductase</keyword>
<dbReference type="EMBL" id="FOUO01000008">
    <property type="protein sequence ID" value="SFM52799.1"/>
    <property type="molecule type" value="Genomic_DNA"/>
</dbReference>
<keyword evidence="2" id="KW-0169">Cobalamin biosynthesis</keyword>
<dbReference type="Pfam" id="PF02571">
    <property type="entry name" value="CbiJ"/>
    <property type="match status" value="1"/>
</dbReference>
<dbReference type="RefSeq" id="WP_090485359.1">
    <property type="nucleotide sequence ID" value="NZ_FOUO01000008.1"/>
</dbReference>
<dbReference type="NCBIfam" id="NF005968">
    <property type="entry name" value="PRK08057.1-2"/>
    <property type="match status" value="1"/>
</dbReference>